<comment type="caution">
    <text evidence="1">The sequence shown here is derived from an EMBL/GenBank/DDBJ whole genome shotgun (WGS) entry which is preliminary data.</text>
</comment>
<gene>
    <name evidence="1" type="ORF">PMEA_00010436</name>
</gene>
<evidence type="ECO:0000313" key="2">
    <source>
        <dbReference type="Proteomes" id="UP001159428"/>
    </source>
</evidence>
<protein>
    <submittedName>
        <fullName evidence="1">Uncharacterized protein</fullName>
    </submittedName>
</protein>
<accession>A0AAU9VL30</accession>
<name>A0AAU9VL30_9CNID</name>
<proteinExistence type="predicted"/>
<evidence type="ECO:0000313" key="1">
    <source>
        <dbReference type="EMBL" id="CAH3032961.1"/>
    </source>
</evidence>
<dbReference type="AlphaFoldDB" id="A0AAU9VL30"/>
<reference evidence="1 2" key="1">
    <citation type="submission" date="2022-05" db="EMBL/GenBank/DDBJ databases">
        <authorList>
            <consortium name="Genoscope - CEA"/>
            <person name="William W."/>
        </authorList>
    </citation>
    <scope>NUCLEOTIDE SEQUENCE [LARGE SCALE GENOMIC DNA]</scope>
</reference>
<keyword evidence="2" id="KW-1185">Reference proteome</keyword>
<organism evidence="1 2">
    <name type="scientific">Pocillopora meandrina</name>
    <dbReference type="NCBI Taxonomy" id="46732"/>
    <lineage>
        <taxon>Eukaryota</taxon>
        <taxon>Metazoa</taxon>
        <taxon>Cnidaria</taxon>
        <taxon>Anthozoa</taxon>
        <taxon>Hexacorallia</taxon>
        <taxon>Scleractinia</taxon>
        <taxon>Astrocoeniina</taxon>
        <taxon>Pocilloporidae</taxon>
        <taxon>Pocillopora</taxon>
    </lineage>
</organism>
<dbReference type="Proteomes" id="UP001159428">
    <property type="component" value="Unassembled WGS sequence"/>
</dbReference>
<dbReference type="EMBL" id="CALNXJ010000002">
    <property type="protein sequence ID" value="CAH3032961.1"/>
    <property type="molecule type" value="Genomic_DNA"/>
</dbReference>
<sequence>MKVAWNLKGGGIFGFTMAPDESPILHEFYISAIQSGCQKASYIVQFLRRDLTSEYDMIGPYFSVPSSMDSNILQEFFMLCFKAFTAFGFGVAIVLCDGASSNFTLLKILCGCPKETLPIDDQAETLKRTVFFQRSSYSKLQNIISALYSSRPSSSKSLNLDAIQFG</sequence>